<gene>
    <name evidence="2" type="ORF">CMN_02183</name>
</gene>
<proteinExistence type="predicted"/>
<organism evidence="2 3">
    <name type="scientific">Clavibacter nebraskensis NCPPB 2581</name>
    <dbReference type="NCBI Taxonomy" id="1097677"/>
    <lineage>
        <taxon>Bacteria</taxon>
        <taxon>Bacillati</taxon>
        <taxon>Actinomycetota</taxon>
        <taxon>Actinomycetes</taxon>
        <taxon>Micrococcales</taxon>
        <taxon>Microbacteriaceae</taxon>
        <taxon>Clavibacter</taxon>
    </lineage>
</organism>
<dbReference type="Pfam" id="PF20815">
    <property type="entry name" value="GIY_YIG_2"/>
    <property type="match status" value="1"/>
</dbReference>
<name>A0AAI8ZJB9_9MICO</name>
<accession>A0AAI8ZJB9</accession>
<protein>
    <recommendedName>
        <fullName evidence="1">GIY-YIG catalytic domain-containing protein</fullName>
    </recommendedName>
</protein>
<dbReference type="EMBL" id="HE614873">
    <property type="protein sequence ID" value="CCE76122.1"/>
    <property type="molecule type" value="Genomic_DNA"/>
</dbReference>
<evidence type="ECO:0000259" key="1">
    <source>
        <dbReference type="Pfam" id="PF20815"/>
    </source>
</evidence>
<dbReference type="Proteomes" id="UP000012170">
    <property type="component" value="Chromosome"/>
</dbReference>
<reference evidence="3" key="2">
    <citation type="submission" date="2013-04" db="EMBL/GenBank/DDBJ databases">
        <title>The genome sequence of the maize-pathogen Clavibacter michiganensis subsp. nebraskensis.</title>
        <authorList>
            <person name="Gartemann K.H."/>
            <person name="Blom J."/>
            <person name="Dreiseikelmann B."/>
            <person name="Fluegel M."/>
            <person name="Jaenicke S."/>
            <person name="Linke B."/>
            <person name="Sczcepanowski R."/>
            <person name="Wittmann J."/>
            <person name="Goesmann A."/>
            <person name="Puehler A."/>
            <person name="Eichenlaub R."/>
            <person name="Rueckert C."/>
        </authorList>
    </citation>
    <scope>NUCLEOTIDE SEQUENCE [LARGE SCALE GENOMIC DNA]</scope>
    <source>
        <strain evidence="3">NCPPB 2581</strain>
    </source>
</reference>
<reference evidence="2 3" key="1">
    <citation type="submission" date="2011-11" db="EMBL/GenBank/DDBJ databases">
        <authorList>
            <person name="Gartemann K."/>
        </authorList>
    </citation>
    <scope>NUCLEOTIDE SEQUENCE [LARGE SCALE GENOMIC DNA]</scope>
    <source>
        <strain evidence="3">NCPPB 2581</strain>
    </source>
</reference>
<evidence type="ECO:0000313" key="2">
    <source>
        <dbReference type="EMBL" id="CCE76122.1"/>
    </source>
</evidence>
<feature type="domain" description="GIY-YIG catalytic" evidence="1">
    <location>
        <begin position="53"/>
        <end position="171"/>
    </location>
</feature>
<dbReference type="AlphaFoldDB" id="A0AAI8ZJB9"/>
<evidence type="ECO:0000313" key="3">
    <source>
        <dbReference type="Proteomes" id="UP000012170"/>
    </source>
</evidence>
<dbReference type="InterPro" id="IPR049311">
    <property type="entry name" value="GIY_YIG_cat"/>
</dbReference>
<dbReference type="KEGG" id="cmc:CMN_02183"/>
<sequence>MDTRADVCTALLAATPQAPMALGSEPSTGIYAWWDVGAALAPHYPADFPRVDAVRPLYIGVAQRQSLAARGLKMHLKRTRVSGLRRSLAALLREELDLSAQVIPARGGMFGLTAAGDAVLTDWMLRHLRVTWVAHPVPKNIERVIVEAEVPPLNYTHATRGPYATHMRALRADLRALGMIGP</sequence>